<evidence type="ECO:0000256" key="6">
    <source>
        <dbReference type="ARBA" id="ARBA00023180"/>
    </source>
</evidence>
<comment type="subcellular location">
    <subcellularLocation>
        <location evidence="1">Membrane</location>
        <topology evidence="1">Single-pass membrane protein</topology>
    </subcellularLocation>
</comment>
<name>A0A0K9P2F3_ZOSMR</name>
<feature type="region of interest" description="Disordered" evidence="7">
    <location>
        <begin position="324"/>
        <end position="346"/>
    </location>
</feature>
<feature type="compositionally biased region" description="Low complexity" evidence="7">
    <location>
        <begin position="324"/>
        <end position="344"/>
    </location>
</feature>
<evidence type="ECO:0000256" key="5">
    <source>
        <dbReference type="ARBA" id="ARBA00023136"/>
    </source>
</evidence>
<keyword evidence="3 8" id="KW-0812">Transmembrane</keyword>
<evidence type="ECO:0000256" key="8">
    <source>
        <dbReference type="SAM" id="Phobius"/>
    </source>
</evidence>
<evidence type="ECO:0000256" key="3">
    <source>
        <dbReference type="ARBA" id="ARBA00022692"/>
    </source>
</evidence>
<dbReference type="InterPro" id="IPR027417">
    <property type="entry name" value="P-loop_NTPase"/>
</dbReference>
<reference evidence="10" key="1">
    <citation type="journal article" date="2016" name="Nature">
        <title>The genome of the seagrass Zostera marina reveals angiosperm adaptation to the sea.</title>
        <authorList>
            <person name="Olsen J.L."/>
            <person name="Rouze P."/>
            <person name="Verhelst B."/>
            <person name="Lin Y.-C."/>
            <person name="Bayer T."/>
            <person name="Collen J."/>
            <person name="Dattolo E."/>
            <person name="De Paoli E."/>
            <person name="Dittami S."/>
            <person name="Maumus F."/>
            <person name="Michel G."/>
            <person name="Kersting A."/>
            <person name="Lauritano C."/>
            <person name="Lohaus R."/>
            <person name="Toepel M."/>
            <person name="Tonon T."/>
            <person name="Vanneste K."/>
            <person name="Amirebrahimi M."/>
            <person name="Brakel J."/>
            <person name="Bostroem C."/>
            <person name="Chovatia M."/>
            <person name="Grimwood J."/>
            <person name="Jenkins J.W."/>
            <person name="Jueterbock A."/>
            <person name="Mraz A."/>
            <person name="Stam W.T."/>
            <person name="Tice H."/>
            <person name="Bornberg-Bauer E."/>
            <person name="Green P.J."/>
            <person name="Pearson G.A."/>
            <person name="Procaccini G."/>
            <person name="Duarte C.M."/>
            <person name="Schmutz J."/>
            <person name="Reusch T.B.H."/>
            <person name="Van de Peer Y."/>
        </authorList>
    </citation>
    <scope>NUCLEOTIDE SEQUENCE [LARGE SCALE GENOMIC DNA]</scope>
    <source>
        <strain evidence="10">cv. Finnish</strain>
    </source>
</reference>
<evidence type="ECO:0000256" key="4">
    <source>
        <dbReference type="ARBA" id="ARBA00022989"/>
    </source>
</evidence>
<keyword evidence="5 8" id="KW-0472">Membrane</keyword>
<dbReference type="Gene3D" id="3.40.50.300">
    <property type="entry name" value="P-loop containing nucleotide triphosphate hydrolases"/>
    <property type="match status" value="1"/>
</dbReference>
<organism evidence="9 10">
    <name type="scientific">Zostera marina</name>
    <name type="common">Eelgrass</name>
    <dbReference type="NCBI Taxonomy" id="29655"/>
    <lineage>
        <taxon>Eukaryota</taxon>
        <taxon>Viridiplantae</taxon>
        <taxon>Streptophyta</taxon>
        <taxon>Embryophyta</taxon>
        <taxon>Tracheophyta</taxon>
        <taxon>Spermatophyta</taxon>
        <taxon>Magnoliopsida</taxon>
        <taxon>Liliopsida</taxon>
        <taxon>Zosteraceae</taxon>
        <taxon>Zostera</taxon>
    </lineage>
</organism>
<dbReference type="InterPro" id="IPR010635">
    <property type="entry name" value="Heparan_SO4-6-sulfoTrfase"/>
</dbReference>
<dbReference type="AlphaFoldDB" id="A0A0K9P2F3"/>
<dbReference type="GO" id="GO:0016020">
    <property type="term" value="C:membrane"/>
    <property type="evidence" value="ECO:0007669"/>
    <property type="project" value="UniProtKB-SubCell"/>
</dbReference>
<evidence type="ECO:0000256" key="1">
    <source>
        <dbReference type="ARBA" id="ARBA00004167"/>
    </source>
</evidence>
<sequence>MTSTRRSCWALLVFLAVYVYLPTIVLPAKLDFEFCKSIVNNWASAASPASNFRERDEINLRDFLFFLHVPRTGGRAYLHCLLRKLYKKHEQCPGSYNKLNFDPSTAKCHLISTHDDYSLMQKLSEDRTSVVTILRNPIDRVFSTYEFSVEVAARFLIHPNITSVRKMSVRIRPKTRGVSTLDIWPWKYLAVWMREDLFARRDRRDPKQLKINPNVSESDDPYNMEEIAMPLLEFINSPISHDIVHNGATFQIAGLTNNSGHAEAHEIRHCISQHPSLGHYVLEVAKKRLYNMLFVGLTEEHGKSAVMFSNMALTRVVSQSDSSYASSSISGNSPSGGSNNTKNGTISAGEREALSAKNVKGVYGNMTVANVIEAYGVCMSSLHKSIMKRHNMSLKRVAPIIFSKKARKLVPETVLNQILTLNSLDVELYKYAQDIFGVEKKHLETKISDGKQQHIAPDLKMTRGVVDGFLFGYFRKWMVVLLGLALVLVFFFYMISSTNGRTSKLKV</sequence>
<protein>
    <submittedName>
        <fullName evidence="9">Protein-tyrosine sulfotransferase</fullName>
    </submittedName>
</protein>
<keyword evidence="6" id="KW-0325">Glycoprotein</keyword>
<dbReference type="PANTHER" id="PTHR12812">
    <property type="entry name" value="HEPARAN SULFATE 6-O-SULFOTRANSFERASE 3"/>
    <property type="match status" value="1"/>
</dbReference>
<dbReference type="GO" id="GO:0017095">
    <property type="term" value="F:heparan sulfate 6-sulfotransferase activity"/>
    <property type="evidence" value="ECO:0000318"/>
    <property type="project" value="GO_Central"/>
</dbReference>
<evidence type="ECO:0000313" key="10">
    <source>
        <dbReference type="Proteomes" id="UP000036987"/>
    </source>
</evidence>
<accession>A0A0K9P2F3</accession>
<evidence type="ECO:0000256" key="2">
    <source>
        <dbReference type="ARBA" id="ARBA00022679"/>
    </source>
</evidence>
<proteinExistence type="predicted"/>
<dbReference type="PANTHER" id="PTHR12812:SF0">
    <property type="entry name" value="HEPARAN-SULFATE 6-O-SULFOTRANSFERASE"/>
    <property type="match status" value="1"/>
</dbReference>
<dbReference type="OMA" id="RTYFYCF"/>
<evidence type="ECO:0000313" key="9">
    <source>
        <dbReference type="EMBL" id="KMZ63226.1"/>
    </source>
</evidence>
<dbReference type="EMBL" id="LFYR01001258">
    <property type="protein sequence ID" value="KMZ63226.1"/>
    <property type="molecule type" value="Genomic_DNA"/>
</dbReference>
<dbReference type="OrthoDB" id="406981at2759"/>
<keyword evidence="2 9" id="KW-0808">Transferase</keyword>
<gene>
    <name evidence="9" type="ORF">ZOSMA_41G00700</name>
</gene>
<comment type="caution">
    <text evidence="9">The sequence shown here is derived from an EMBL/GenBank/DDBJ whole genome shotgun (WGS) entry which is preliminary data.</text>
</comment>
<keyword evidence="4 8" id="KW-1133">Transmembrane helix</keyword>
<evidence type="ECO:0000256" key="7">
    <source>
        <dbReference type="SAM" id="MobiDB-lite"/>
    </source>
</evidence>
<dbReference type="GO" id="GO:0015012">
    <property type="term" value="P:heparan sulfate proteoglycan biosynthetic process"/>
    <property type="evidence" value="ECO:0000318"/>
    <property type="project" value="GO_Central"/>
</dbReference>
<feature type="transmembrane region" description="Helical" evidence="8">
    <location>
        <begin position="477"/>
        <end position="496"/>
    </location>
</feature>
<dbReference type="Proteomes" id="UP000036987">
    <property type="component" value="Unassembled WGS sequence"/>
</dbReference>
<keyword evidence="10" id="KW-1185">Reference proteome</keyword>